<sequence length="112" mass="13820">MEYLQNIDLSKIRSLCLQKKREFIFNYCLFEQLKDKQLKQKKSQTINDEEDDDISKLEKFIKLLNSDNQKIFFNNFIYNNPESEWYLAYWSKNAYYKKLNYIVNLFIDFINQ</sequence>
<reference evidence="1 2" key="1">
    <citation type="submission" date="2014-08" db="EMBL/GenBank/DDBJ databases">
        <authorList>
            <person name="Kuleshov K."/>
            <person name="Dedkov V."/>
            <person name="Markelov M."/>
            <person name="Pimkina E."/>
        </authorList>
    </citation>
    <scope>NUCLEOTIDE SEQUENCE [LARGE SCALE GENOMIC DNA]</scope>
    <source>
        <strain evidence="2">TOA</strain>
    </source>
</reference>
<evidence type="ECO:0000313" key="2">
    <source>
        <dbReference type="Proteomes" id="UP000029712"/>
    </source>
</evidence>
<dbReference type="GeneID" id="89679201"/>
<dbReference type="EMBL" id="CP033021">
    <property type="protein sequence ID" value="AYN65282.1"/>
    <property type="molecule type" value="Genomic_DNA"/>
</dbReference>
<reference evidence="1 2" key="2">
    <citation type="submission" date="2018-10" db="EMBL/GenBank/DDBJ databases">
        <title>Detection and isolation of Mycoplasma hominis as a predominant microorganism from pelvic cavity of patient with salpingitis and tubo-ovarian abscess.</title>
        <authorList>
            <person name="Guschin A.E."/>
            <person name="Khayrullina G.A."/>
            <person name="Rakovskaya I.V."/>
            <person name="Shelenkov A.A."/>
            <person name="Shagin D.A."/>
        </authorList>
    </citation>
    <scope>NUCLEOTIDE SEQUENCE [LARGE SCALE GENOMIC DNA]</scope>
    <source>
        <strain evidence="2">TOA</strain>
    </source>
</reference>
<dbReference type="RefSeq" id="WP_020002667.1">
    <property type="nucleotide sequence ID" value="NZ_CP011538.1"/>
</dbReference>
<organism evidence="1 2">
    <name type="scientific">Metamycoplasma hominis</name>
    <name type="common">Mycoplasma hominis</name>
    <dbReference type="NCBI Taxonomy" id="2098"/>
    <lineage>
        <taxon>Bacteria</taxon>
        <taxon>Bacillati</taxon>
        <taxon>Mycoplasmatota</taxon>
        <taxon>Mycoplasmoidales</taxon>
        <taxon>Metamycoplasmataceae</taxon>
        <taxon>Metamycoplasma</taxon>
    </lineage>
</organism>
<gene>
    <name evidence="1" type="ORF">KN71_000995</name>
</gene>
<accession>A0A2K9YT55</accession>
<dbReference type="Proteomes" id="UP000029712">
    <property type="component" value="Chromosome"/>
</dbReference>
<proteinExistence type="predicted"/>
<evidence type="ECO:0000313" key="1">
    <source>
        <dbReference type="EMBL" id="AYN65282.1"/>
    </source>
</evidence>
<dbReference type="OrthoDB" id="398977at2"/>
<dbReference type="AlphaFoldDB" id="A0A2K9YT55"/>
<protein>
    <submittedName>
        <fullName evidence="1">Uncharacterized protein</fullName>
    </submittedName>
</protein>
<name>A0A2K9YT55_METHO</name>